<feature type="region of interest" description="Disordered" evidence="1">
    <location>
        <begin position="98"/>
        <end position="163"/>
    </location>
</feature>
<feature type="compositionally biased region" description="Low complexity" evidence="1">
    <location>
        <begin position="133"/>
        <end position="142"/>
    </location>
</feature>
<organism evidence="2 3">
    <name type="scientific">Roseomonas acroporae</name>
    <dbReference type="NCBI Taxonomy" id="2937791"/>
    <lineage>
        <taxon>Bacteria</taxon>
        <taxon>Pseudomonadati</taxon>
        <taxon>Pseudomonadota</taxon>
        <taxon>Alphaproteobacteria</taxon>
        <taxon>Acetobacterales</taxon>
        <taxon>Roseomonadaceae</taxon>
        <taxon>Roseomonas</taxon>
    </lineage>
</organism>
<evidence type="ECO:0008006" key="4">
    <source>
        <dbReference type="Google" id="ProtNLM"/>
    </source>
</evidence>
<protein>
    <recommendedName>
        <fullName evidence="4">Peptidase S8/S53 domain-containing protein</fullName>
    </recommendedName>
</protein>
<comment type="caution">
    <text evidence="2">The sequence shown here is derived from an EMBL/GenBank/DDBJ whole genome shotgun (WGS) entry which is preliminary data.</text>
</comment>
<dbReference type="SUPFAM" id="SSF52743">
    <property type="entry name" value="Subtilisin-like"/>
    <property type="match status" value="1"/>
</dbReference>
<evidence type="ECO:0000313" key="3">
    <source>
        <dbReference type="Proteomes" id="UP001139516"/>
    </source>
</evidence>
<dbReference type="Proteomes" id="UP001139516">
    <property type="component" value="Unassembled WGS sequence"/>
</dbReference>
<feature type="compositionally biased region" description="Pro residues" evidence="1">
    <location>
        <begin position="104"/>
        <end position="115"/>
    </location>
</feature>
<feature type="compositionally biased region" description="Low complexity" evidence="1">
    <location>
        <begin position="150"/>
        <end position="163"/>
    </location>
</feature>
<keyword evidence="3" id="KW-1185">Reference proteome</keyword>
<proteinExistence type="predicted"/>
<feature type="compositionally biased region" description="Polar residues" evidence="1">
    <location>
        <begin position="334"/>
        <end position="348"/>
    </location>
</feature>
<dbReference type="AlphaFoldDB" id="A0A9X1Y5Y6"/>
<dbReference type="Gene3D" id="3.40.50.200">
    <property type="entry name" value="Peptidase S8/S53 domain"/>
    <property type="match status" value="1"/>
</dbReference>
<dbReference type="GO" id="GO:0004252">
    <property type="term" value="F:serine-type endopeptidase activity"/>
    <property type="evidence" value="ECO:0007669"/>
    <property type="project" value="InterPro"/>
</dbReference>
<evidence type="ECO:0000256" key="1">
    <source>
        <dbReference type="SAM" id="MobiDB-lite"/>
    </source>
</evidence>
<accession>A0A9X1Y5Y6</accession>
<dbReference type="GO" id="GO:0006508">
    <property type="term" value="P:proteolysis"/>
    <property type="evidence" value="ECO:0007669"/>
    <property type="project" value="InterPro"/>
</dbReference>
<evidence type="ECO:0000313" key="2">
    <source>
        <dbReference type="EMBL" id="MCK8784068.1"/>
    </source>
</evidence>
<feature type="region of interest" description="Disordered" evidence="1">
    <location>
        <begin position="284"/>
        <end position="348"/>
    </location>
</feature>
<gene>
    <name evidence="2" type="ORF">M0638_06705</name>
</gene>
<dbReference type="EMBL" id="JALPRX010000023">
    <property type="protein sequence ID" value="MCK8784068.1"/>
    <property type="molecule type" value="Genomic_DNA"/>
</dbReference>
<reference evidence="2" key="1">
    <citation type="submission" date="2022-04" db="EMBL/GenBank/DDBJ databases">
        <title>Roseomonas acroporae sp. nov., isolated from coral Acropora digitifera.</title>
        <authorList>
            <person name="Sun H."/>
        </authorList>
    </citation>
    <scope>NUCLEOTIDE SEQUENCE</scope>
    <source>
        <strain evidence="2">NAR14</strain>
    </source>
</reference>
<sequence length="348" mass="36051">MAPGLVQQLDPACGPACRHGLPQVVATGEPTPSAAPEAAGAGFRPEKGCVSVLLEFLGDPADLEALGALPVARAGDIVAAYANLDAIPALRDHGAVLQLDPGGQMPPPVLPPPAPAGGDSGGEPRDEPEGEPEGNPGDEPGSDPAPRPAAPGDAAMPAAAPAAGETGRGVRLGIIDLGFDFLHPGLLDHEGGPAPRALWLHDMTLSPLPDAVPGTIGRRFRRAALREALAWYRAGGPPASQGERPDPGEPAALEHLRRLAFPPERISFAEARQRRLHGTAVAGLAAGNGRRRMPGLPGRPARRLRTGTGTGRASRARRRRPSWRWLPSPGSPMPTASRTISTCSPPWR</sequence>
<dbReference type="RefSeq" id="WP_248666193.1">
    <property type="nucleotide sequence ID" value="NZ_JALPRX010000023.1"/>
</dbReference>
<name>A0A9X1Y5Y6_9PROT</name>
<dbReference type="InterPro" id="IPR036852">
    <property type="entry name" value="Peptidase_S8/S53_dom_sf"/>
</dbReference>